<sequence length="238" mass="26666">MPFFFRLRLIPLFATIAMVALGVSLGQWQSQRAAEKENIASAMQQRSKMPELQSSQLLTTGSDNAFRRVVLHGRFVHGWPLYLDNRPLHGVAGFYVMMPFSIGGSDQHVLVLRGWQPRNPVDRLRMPELVTPKGELVLEGVIRSGVDRVMQLGQPGVILPGAIVQNLSLADVSKQTHLKMLDFVVEQTSASSDRLLRDWPVPSAGADKHRGYAFQWYALALMAVIFFVVTGFRRGKNR</sequence>
<dbReference type="AlphaFoldDB" id="A0A6M4A6Q0"/>
<dbReference type="EMBL" id="CP051152">
    <property type="protein sequence ID" value="QJQ06854.1"/>
    <property type="molecule type" value="Genomic_DNA"/>
</dbReference>
<keyword evidence="8" id="KW-1185">Reference proteome</keyword>
<dbReference type="PANTHER" id="PTHR23427">
    <property type="entry name" value="SURFEIT LOCUS PROTEIN"/>
    <property type="match status" value="1"/>
</dbReference>
<dbReference type="Proteomes" id="UP000274350">
    <property type="component" value="Chromosome"/>
</dbReference>
<feature type="transmembrane region" description="Helical" evidence="6">
    <location>
        <begin position="214"/>
        <end position="232"/>
    </location>
</feature>
<dbReference type="GO" id="GO:0005886">
    <property type="term" value="C:plasma membrane"/>
    <property type="evidence" value="ECO:0007669"/>
    <property type="project" value="UniProtKB-SubCell"/>
</dbReference>
<evidence type="ECO:0000256" key="5">
    <source>
        <dbReference type="ARBA" id="ARBA00023136"/>
    </source>
</evidence>
<comment type="subcellular location">
    <subcellularLocation>
        <location evidence="6">Cell membrane</location>
        <topology evidence="6">Multi-pass membrane protein</topology>
    </subcellularLocation>
    <subcellularLocation>
        <location evidence="1">Membrane</location>
    </subcellularLocation>
</comment>
<dbReference type="InterPro" id="IPR002994">
    <property type="entry name" value="Surf1/Shy1"/>
</dbReference>
<keyword evidence="6" id="KW-1003">Cell membrane</keyword>
<comment type="similarity">
    <text evidence="2 6">Belongs to the SURF1 family.</text>
</comment>
<proteinExistence type="inferred from homology"/>
<keyword evidence="4 6" id="KW-1133">Transmembrane helix</keyword>
<evidence type="ECO:0000256" key="1">
    <source>
        <dbReference type="ARBA" id="ARBA00004370"/>
    </source>
</evidence>
<evidence type="ECO:0000256" key="6">
    <source>
        <dbReference type="RuleBase" id="RU363076"/>
    </source>
</evidence>
<reference evidence="7 8" key="1">
    <citation type="journal article" date="2019" name="Int. J. Syst. Evol. Microbiol.">
        <title>Undibacterium piscinae sp. nov., isolated from Korean shiner intestine.</title>
        <authorList>
            <person name="Lee S.Y."/>
            <person name="Kang W."/>
            <person name="Kim P.S."/>
            <person name="Kim H.S."/>
            <person name="Sung H."/>
            <person name="Shin N.R."/>
            <person name="Whon T.W."/>
            <person name="Yun J.H."/>
            <person name="Lee J.Y."/>
            <person name="Lee J.Y."/>
            <person name="Jung M.J."/>
            <person name="Jeong Y.S."/>
            <person name="Tak E.J."/>
            <person name="Han J.E."/>
            <person name="Hyun D.W."/>
            <person name="Kang M.S."/>
            <person name="Lee K.E."/>
            <person name="Lee B.H."/>
            <person name="Bae J.W."/>
        </authorList>
    </citation>
    <scope>NUCLEOTIDE SEQUENCE [LARGE SCALE GENOMIC DNA]</scope>
    <source>
        <strain evidence="7 8">S11R28</strain>
    </source>
</reference>
<keyword evidence="3 6" id="KW-0812">Transmembrane</keyword>
<evidence type="ECO:0000256" key="4">
    <source>
        <dbReference type="ARBA" id="ARBA00022989"/>
    </source>
</evidence>
<name>A0A6M4A6Q0_9BURK</name>
<gene>
    <name evidence="7" type="ORF">EJG51_014520</name>
</gene>
<evidence type="ECO:0000256" key="2">
    <source>
        <dbReference type="ARBA" id="ARBA00007165"/>
    </source>
</evidence>
<dbReference type="KEGG" id="upi:EJG51_014520"/>
<dbReference type="InterPro" id="IPR045214">
    <property type="entry name" value="Surf1/Surf4"/>
</dbReference>
<dbReference type="PANTHER" id="PTHR23427:SF2">
    <property type="entry name" value="SURFEIT LOCUS PROTEIN 1"/>
    <property type="match status" value="1"/>
</dbReference>
<evidence type="ECO:0000313" key="8">
    <source>
        <dbReference type="Proteomes" id="UP000274350"/>
    </source>
</evidence>
<organism evidence="7 8">
    <name type="scientific">Undibacterium piscinae</name>
    <dbReference type="NCBI Taxonomy" id="2495591"/>
    <lineage>
        <taxon>Bacteria</taxon>
        <taxon>Pseudomonadati</taxon>
        <taxon>Pseudomonadota</taxon>
        <taxon>Betaproteobacteria</taxon>
        <taxon>Burkholderiales</taxon>
        <taxon>Oxalobacteraceae</taxon>
        <taxon>Undibacterium</taxon>
    </lineage>
</organism>
<dbReference type="PROSITE" id="PS50895">
    <property type="entry name" value="SURF1"/>
    <property type="match status" value="1"/>
</dbReference>
<protein>
    <recommendedName>
        <fullName evidence="6">SURF1-like protein</fullName>
    </recommendedName>
</protein>
<keyword evidence="5 6" id="KW-0472">Membrane</keyword>
<accession>A0A6M4A6Q0</accession>
<evidence type="ECO:0000313" key="7">
    <source>
        <dbReference type="EMBL" id="QJQ06854.1"/>
    </source>
</evidence>
<comment type="caution">
    <text evidence="6">Lacks conserved residue(s) required for the propagation of feature annotation.</text>
</comment>
<evidence type="ECO:0000256" key="3">
    <source>
        <dbReference type="ARBA" id="ARBA00022692"/>
    </source>
</evidence>
<dbReference type="CDD" id="cd06662">
    <property type="entry name" value="SURF1"/>
    <property type="match status" value="1"/>
</dbReference>
<dbReference type="OrthoDB" id="9789940at2"/>
<dbReference type="Pfam" id="PF02104">
    <property type="entry name" value="SURF1"/>
    <property type="match status" value="1"/>
</dbReference>